<feature type="domain" description="NlpC/P60" evidence="9">
    <location>
        <begin position="345"/>
        <end position="464"/>
    </location>
</feature>
<proteinExistence type="inferred from homology"/>
<dbReference type="InterPro" id="IPR000064">
    <property type="entry name" value="NLP_P60_dom"/>
</dbReference>
<feature type="compositionally biased region" description="Polar residues" evidence="7">
    <location>
        <begin position="329"/>
        <end position="342"/>
    </location>
</feature>
<keyword evidence="3 8" id="KW-0732">Signal</keyword>
<dbReference type="Gene3D" id="3.90.1720.10">
    <property type="entry name" value="endopeptidase domain like (from Nostoc punctiforme)"/>
    <property type="match status" value="1"/>
</dbReference>
<dbReference type="RefSeq" id="WP_348026410.1">
    <property type="nucleotide sequence ID" value="NZ_CP129113.1"/>
</dbReference>
<evidence type="ECO:0000313" key="10">
    <source>
        <dbReference type="EMBL" id="WLV23914.1"/>
    </source>
</evidence>
<dbReference type="PANTHER" id="PTHR47053">
    <property type="entry name" value="MUREIN DD-ENDOPEPTIDASE MEPH-RELATED"/>
    <property type="match status" value="1"/>
</dbReference>
<evidence type="ECO:0000256" key="4">
    <source>
        <dbReference type="ARBA" id="ARBA00022801"/>
    </source>
</evidence>
<name>A0ABY9KTN1_9BACI</name>
<keyword evidence="5" id="KW-0788">Thiol protease</keyword>
<dbReference type="EMBL" id="CP129113">
    <property type="protein sequence ID" value="WLV23914.1"/>
    <property type="molecule type" value="Genomic_DNA"/>
</dbReference>
<evidence type="ECO:0000256" key="7">
    <source>
        <dbReference type="SAM" id="MobiDB-lite"/>
    </source>
</evidence>
<dbReference type="InterPro" id="IPR051202">
    <property type="entry name" value="Peptidase_C40"/>
</dbReference>
<evidence type="ECO:0000256" key="1">
    <source>
        <dbReference type="ARBA" id="ARBA00007074"/>
    </source>
</evidence>
<dbReference type="Gene3D" id="6.10.250.3150">
    <property type="match status" value="1"/>
</dbReference>
<evidence type="ECO:0000256" key="5">
    <source>
        <dbReference type="ARBA" id="ARBA00022807"/>
    </source>
</evidence>
<evidence type="ECO:0000256" key="2">
    <source>
        <dbReference type="ARBA" id="ARBA00022670"/>
    </source>
</evidence>
<dbReference type="Proteomes" id="UP001180087">
    <property type="component" value="Chromosome"/>
</dbReference>
<evidence type="ECO:0000256" key="8">
    <source>
        <dbReference type="SAM" id="SignalP"/>
    </source>
</evidence>
<organism evidence="10 11">
    <name type="scientific">Aciduricibacillus chroicocephali</name>
    <dbReference type="NCBI Taxonomy" id="3054939"/>
    <lineage>
        <taxon>Bacteria</taxon>
        <taxon>Bacillati</taxon>
        <taxon>Bacillota</taxon>
        <taxon>Bacilli</taxon>
        <taxon>Bacillales</taxon>
        <taxon>Bacillaceae</taxon>
        <taxon>Aciduricibacillus</taxon>
    </lineage>
</organism>
<sequence length="465" mass="51686">MHKRMATMSAAALLIFSLCSPVSAESVQELTADQQQIQKDRAEVTADLSKSEKEIVSLLEELDKKQDKLDRTAKALKLNEKQLTRTKKSISNSEKKVDKLGSEIDGLEQQITQRYSILKERLAAYQKSGGDIGYLEVLAEAQSFSQFASRAKAVSTISNSDYDLMKELEAAQDELSAKQKTVEQELASQKEEQAELEGVRKTIADQNKQLAKNKKALEKKRLELKEKQTALKIKDEELVTLQKQVGERIKEKKEEEKRKAQEEAERKAAEEAKRLAEEKLAAKREIQKQQNEEKAQNPNTSSASSTTVTRHEENEGSLNKKDVKKEESNQPAKASSSWNSEPAQAGAMAKAIEAGYTQIGTPYVWGGKKPGGFDCSGFVAWAYRQAGYDLPSSTAGLQYVGKKIPYSGAQAGDMVFFNTYKTNGHVGIYLGDGRFLGAQDSGLDVADMNSGYWKDHFSGHVRRIQ</sequence>
<feature type="region of interest" description="Disordered" evidence="7">
    <location>
        <begin position="249"/>
        <end position="344"/>
    </location>
</feature>
<dbReference type="Pfam" id="PF24568">
    <property type="entry name" value="CC_PcsB"/>
    <property type="match status" value="1"/>
</dbReference>
<evidence type="ECO:0000256" key="6">
    <source>
        <dbReference type="SAM" id="Coils"/>
    </source>
</evidence>
<dbReference type="InterPro" id="IPR057309">
    <property type="entry name" value="PcsB_CC"/>
</dbReference>
<protein>
    <submittedName>
        <fullName evidence="10">NlpC/P60 family protein</fullName>
    </submittedName>
</protein>
<feature type="compositionally biased region" description="Polar residues" evidence="7">
    <location>
        <begin position="296"/>
        <end position="308"/>
    </location>
</feature>
<feature type="coiled-coil region" evidence="6">
    <location>
        <begin position="27"/>
        <end position="110"/>
    </location>
</feature>
<keyword evidence="4" id="KW-0378">Hydrolase</keyword>
<dbReference type="InterPro" id="IPR027267">
    <property type="entry name" value="AH/BAR_dom_sf"/>
</dbReference>
<gene>
    <name evidence="10" type="ORF">QR721_09735</name>
</gene>
<evidence type="ECO:0000259" key="9">
    <source>
        <dbReference type="PROSITE" id="PS51935"/>
    </source>
</evidence>
<reference evidence="10" key="1">
    <citation type="submission" date="2023-06" db="EMBL/GenBank/DDBJ databases">
        <title>A Treasure from Seagulls: Isolation and Description of Aciduricobacillus qingdaonensis gen. nov., sp. nov., a Rare Obligately Uric Acid-utilizing Member in the Family Bacillaceae.</title>
        <authorList>
            <person name="Liu W."/>
            <person name="Wang B."/>
        </authorList>
    </citation>
    <scope>NUCLEOTIDE SEQUENCE</scope>
    <source>
        <strain evidence="10">44XB</strain>
    </source>
</reference>
<dbReference type="PROSITE" id="PS51935">
    <property type="entry name" value="NLPC_P60"/>
    <property type="match status" value="1"/>
</dbReference>
<feature type="chain" id="PRO_5045308361" evidence="8">
    <location>
        <begin position="25"/>
        <end position="465"/>
    </location>
</feature>
<dbReference type="PANTHER" id="PTHR47053:SF1">
    <property type="entry name" value="MUREIN DD-ENDOPEPTIDASE MEPH-RELATED"/>
    <property type="match status" value="1"/>
</dbReference>
<feature type="compositionally biased region" description="Basic and acidic residues" evidence="7">
    <location>
        <begin position="249"/>
        <end position="295"/>
    </location>
</feature>
<comment type="similarity">
    <text evidence="1">Belongs to the peptidase C40 family.</text>
</comment>
<keyword evidence="11" id="KW-1185">Reference proteome</keyword>
<feature type="compositionally biased region" description="Basic and acidic residues" evidence="7">
    <location>
        <begin position="309"/>
        <end position="328"/>
    </location>
</feature>
<evidence type="ECO:0000256" key="3">
    <source>
        <dbReference type="ARBA" id="ARBA00022729"/>
    </source>
</evidence>
<accession>A0ABY9KTN1</accession>
<keyword evidence="6" id="KW-0175">Coiled coil</keyword>
<feature type="signal peptide" evidence="8">
    <location>
        <begin position="1"/>
        <end position="24"/>
    </location>
</feature>
<dbReference type="SUPFAM" id="SSF54001">
    <property type="entry name" value="Cysteine proteinases"/>
    <property type="match status" value="1"/>
</dbReference>
<evidence type="ECO:0000313" key="11">
    <source>
        <dbReference type="Proteomes" id="UP001180087"/>
    </source>
</evidence>
<keyword evidence="2" id="KW-0645">Protease</keyword>
<dbReference type="Pfam" id="PF00877">
    <property type="entry name" value="NLPC_P60"/>
    <property type="match status" value="1"/>
</dbReference>
<dbReference type="InterPro" id="IPR038765">
    <property type="entry name" value="Papain-like_cys_pep_sf"/>
</dbReference>
<dbReference type="SUPFAM" id="SSF103657">
    <property type="entry name" value="BAR/IMD domain-like"/>
    <property type="match status" value="1"/>
</dbReference>